<keyword evidence="1" id="KW-0812">Transmembrane</keyword>
<name>A0A1M7LDB1_9GAMM</name>
<keyword evidence="1" id="KW-1133">Transmembrane helix</keyword>
<organism evidence="2 3">
    <name type="scientific">Halomonas cupida</name>
    <dbReference type="NCBI Taxonomy" id="44933"/>
    <lineage>
        <taxon>Bacteria</taxon>
        <taxon>Pseudomonadati</taxon>
        <taxon>Pseudomonadota</taxon>
        <taxon>Gammaproteobacteria</taxon>
        <taxon>Oceanospirillales</taxon>
        <taxon>Halomonadaceae</taxon>
        <taxon>Halomonas</taxon>
    </lineage>
</organism>
<sequence>MRRRRQDMPLLGLNTLPVGMAAVILALSAVLALWLLIEPQLISGLAWPWRLPMLLLGIWVVGGGLAQPLLYSDSPAWLRLVGGLPWYPVLLALFILLLLIRALFM</sequence>
<keyword evidence="1" id="KW-0472">Membrane</keyword>
<dbReference type="RefSeq" id="WP_143166396.1">
    <property type="nucleotide sequence ID" value="NZ_BJXU01000133.1"/>
</dbReference>
<protein>
    <recommendedName>
        <fullName evidence="4">Transmembrane protein</fullName>
    </recommendedName>
</protein>
<dbReference type="AlphaFoldDB" id="A0A1M7LDB1"/>
<dbReference type="EMBL" id="FRCA01000012">
    <property type="protein sequence ID" value="SHM76107.1"/>
    <property type="molecule type" value="Genomic_DNA"/>
</dbReference>
<accession>A0A1M7LDB1</accession>
<evidence type="ECO:0000313" key="2">
    <source>
        <dbReference type="EMBL" id="SHM76107.1"/>
    </source>
</evidence>
<feature type="transmembrane region" description="Helical" evidence="1">
    <location>
        <begin position="12"/>
        <end position="37"/>
    </location>
</feature>
<feature type="transmembrane region" description="Helical" evidence="1">
    <location>
        <begin position="49"/>
        <end position="72"/>
    </location>
</feature>
<evidence type="ECO:0000256" key="1">
    <source>
        <dbReference type="SAM" id="Phobius"/>
    </source>
</evidence>
<evidence type="ECO:0000313" key="3">
    <source>
        <dbReference type="Proteomes" id="UP000184123"/>
    </source>
</evidence>
<evidence type="ECO:0008006" key="4">
    <source>
        <dbReference type="Google" id="ProtNLM"/>
    </source>
</evidence>
<reference evidence="2 3" key="1">
    <citation type="submission" date="2016-11" db="EMBL/GenBank/DDBJ databases">
        <authorList>
            <person name="Jaros S."/>
            <person name="Januszkiewicz K."/>
            <person name="Wedrychowicz H."/>
        </authorList>
    </citation>
    <scope>NUCLEOTIDE SEQUENCE [LARGE SCALE GENOMIC DNA]</scope>
    <source>
        <strain evidence="2 3">DSM 4740</strain>
    </source>
</reference>
<gene>
    <name evidence="2" type="ORF">SAMN05660971_03813</name>
</gene>
<dbReference type="Proteomes" id="UP000184123">
    <property type="component" value="Unassembled WGS sequence"/>
</dbReference>
<proteinExistence type="predicted"/>
<feature type="transmembrane region" description="Helical" evidence="1">
    <location>
        <begin position="84"/>
        <end position="104"/>
    </location>
</feature>